<evidence type="ECO:0000256" key="6">
    <source>
        <dbReference type="ARBA" id="ARBA00022840"/>
    </source>
</evidence>
<proteinExistence type="predicted"/>
<feature type="compositionally biased region" description="Polar residues" evidence="9">
    <location>
        <begin position="383"/>
        <end position="392"/>
    </location>
</feature>
<feature type="transmembrane region" description="Helical" evidence="10">
    <location>
        <begin position="494"/>
        <end position="516"/>
    </location>
</feature>
<dbReference type="Pfam" id="PF00664">
    <property type="entry name" value="ABC_membrane"/>
    <property type="match status" value="1"/>
</dbReference>
<gene>
    <name evidence="13" type="ORF">OSB1V03_LOCUS11532</name>
</gene>
<evidence type="ECO:0000313" key="13">
    <source>
        <dbReference type="EMBL" id="CAD7631123.1"/>
    </source>
</evidence>
<dbReference type="PANTHER" id="PTHR24223:SF415">
    <property type="entry name" value="FI20190P1"/>
    <property type="match status" value="1"/>
</dbReference>
<evidence type="ECO:0000256" key="7">
    <source>
        <dbReference type="ARBA" id="ARBA00022989"/>
    </source>
</evidence>
<dbReference type="InterPro" id="IPR003439">
    <property type="entry name" value="ABC_transporter-like_ATP-bd"/>
</dbReference>
<evidence type="ECO:0000259" key="11">
    <source>
        <dbReference type="PROSITE" id="PS50893"/>
    </source>
</evidence>
<dbReference type="EMBL" id="CAJPIZ010009028">
    <property type="protein sequence ID" value="CAG2111553.1"/>
    <property type="molecule type" value="Genomic_DNA"/>
</dbReference>
<dbReference type="SUPFAM" id="SSF52540">
    <property type="entry name" value="P-loop containing nucleoside triphosphate hydrolases"/>
    <property type="match status" value="3"/>
</dbReference>
<feature type="transmembrane region" description="Helical" evidence="10">
    <location>
        <begin position="20"/>
        <end position="39"/>
    </location>
</feature>
<keyword evidence="6" id="KW-0067">ATP-binding</keyword>
<dbReference type="PROSITE" id="PS00211">
    <property type="entry name" value="ABC_TRANSPORTER_1"/>
    <property type="match status" value="1"/>
</dbReference>
<evidence type="ECO:0000259" key="12">
    <source>
        <dbReference type="PROSITE" id="PS50929"/>
    </source>
</evidence>
<feature type="domain" description="ABC transporter" evidence="11">
    <location>
        <begin position="773"/>
        <end position="1037"/>
    </location>
</feature>
<dbReference type="PANTHER" id="PTHR24223">
    <property type="entry name" value="ATP-BINDING CASSETTE SUB-FAMILY C"/>
    <property type="match status" value="1"/>
</dbReference>
<dbReference type="FunFam" id="3.40.50.300:FF:000163">
    <property type="entry name" value="Multidrug resistance-associated protein member 4"/>
    <property type="match status" value="1"/>
</dbReference>
<accession>A0A7R9KXX4</accession>
<dbReference type="Proteomes" id="UP000759131">
    <property type="component" value="Unassembled WGS sequence"/>
</dbReference>
<dbReference type="CDD" id="cd03244">
    <property type="entry name" value="ABCC_MRP_domain2"/>
    <property type="match status" value="1"/>
</dbReference>
<evidence type="ECO:0000256" key="4">
    <source>
        <dbReference type="ARBA" id="ARBA00022737"/>
    </source>
</evidence>
<dbReference type="SUPFAM" id="SSF90123">
    <property type="entry name" value="ABC transporter transmembrane region"/>
    <property type="match status" value="2"/>
</dbReference>
<evidence type="ECO:0000256" key="1">
    <source>
        <dbReference type="ARBA" id="ARBA00004141"/>
    </source>
</evidence>
<feature type="region of interest" description="Disordered" evidence="9">
    <location>
        <begin position="373"/>
        <end position="392"/>
    </location>
</feature>
<evidence type="ECO:0000256" key="3">
    <source>
        <dbReference type="ARBA" id="ARBA00022692"/>
    </source>
</evidence>
<dbReference type="Gene3D" id="3.40.50.300">
    <property type="entry name" value="P-loop containing nucleotide triphosphate hydrolases"/>
    <property type="match status" value="4"/>
</dbReference>
<dbReference type="InterPro" id="IPR011527">
    <property type="entry name" value="ABC1_TM_dom"/>
</dbReference>
<evidence type="ECO:0000256" key="10">
    <source>
        <dbReference type="SAM" id="Phobius"/>
    </source>
</evidence>
<organism evidence="13">
    <name type="scientific">Medioppia subpectinata</name>
    <dbReference type="NCBI Taxonomy" id="1979941"/>
    <lineage>
        <taxon>Eukaryota</taxon>
        <taxon>Metazoa</taxon>
        <taxon>Ecdysozoa</taxon>
        <taxon>Arthropoda</taxon>
        <taxon>Chelicerata</taxon>
        <taxon>Arachnida</taxon>
        <taxon>Acari</taxon>
        <taxon>Acariformes</taxon>
        <taxon>Sarcoptiformes</taxon>
        <taxon>Oribatida</taxon>
        <taxon>Brachypylina</taxon>
        <taxon>Oppioidea</taxon>
        <taxon>Oppiidae</taxon>
        <taxon>Medioppia</taxon>
    </lineage>
</organism>
<keyword evidence="3 10" id="KW-0812">Transmembrane</keyword>
<dbReference type="EMBL" id="OC863603">
    <property type="protein sequence ID" value="CAD7631123.1"/>
    <property type="molecule type" value="Genomic_DNA"/>
</dbReference>
<dbReference type="PROSITE" id="PS50929">
    <property type="entry name" value="ABC_TM1F"/>
    <property type="match status" value="2"/>
</dbReference>
<dbReference type="InterPro" id="IPR036640">
    <property type="entry name" value="ABC1_TM_sf"/>
</dbReference>
<dbReference type="GO" id="GO:0140359">
    <property type="term" value="F:ABC-type transporter activity"/>
    <property type="evidence" value="ECO:0007669"/>
    <property type="project" value="InterPro"/>
</dbReference>
<dbReference type="InterPro" id="IPR017871">
    <property type="entry name" value="ABC_transporter-like_CS"/>
</dbReference>
<feature type="transmembrane region" description="Helical" evidence="10">
    <location>
        <begin position="448"/>
        <end position="474"/>
    </location>
</feature>
<keyword evidence="8 10" id="KW-0472">Membrane</keyword>
<dbReference type="InterPro" id="IPR003593">
    <property type="entry name" value="AAA+_ATPase"/>
</dbReference>
<feature type="domain" description="ABC transmembrane type-1" evidence="12">
    <location>
        <begin position="1"/>
        <end position="86"/>
    </location>
</feature>
<protein>
    <submittedName>
        <fullName evidence="13">Uncharacterized protein</fullName>
    </submittedName>
</protein>
<dbReference type="PROSITE" id="PS50893">
    <property type="entry name" value="ABC_TRANSPORTER_2"/>
    <property type="match status" value="2"/>
</dbReference>
<dbReference type="Gene3D" id="1.20.1560.10">
    <property type="entry name" value="ABC transporter type 1, transmembrane domain"/>
    <property type="match status" value="2"/>
</dbReference>
<evidence type="ECO:0000313" key="14">
    <source>
        <dbReference type="Proteomes" id="UP000759131"/>
    </source>
</evidence>
<feature type="transmembrane region" description="Helical" evidence="10">
    <location>
        <begin position="705"/>
        <end position="727"/>
    </location>
</feature>
<dbReference type="GO" id="GO:0005524">
    <property type="term" value="F:ATP binding"/>
    <property type="evidence" value="ECO:0007669"/>
    <property type="project" value="UniProtKB-KW"/>
</dbReference>
<evidence type="ECO:0000256" key="8">
    <source>
        <dbReference type="ARBA" id="ARBA00023136"/>
    </source>
</evidence>
<dbReference type="FunFam" id="1.20.1560.10:FF:000013">
    <property type="entry name" value="ABC transporter C family member 2"/>
    <property type="match status" value="1"/>
</dbReference>
<dbReference type="GO" id="GO:0016020">
    <property type="term" value="C:membrane"/>
    <property type="evidence" value="ECO:0007669"/>
    <property type="project" value="UniProtKB-SubCell"/>
</dbReference>
<keyword evidence="7 10" id="KW-1133">Transmembrane helix</keyword>
<feature type="domain" description="ABC transporter" evidence="11">
    <location>
        <begin position="119"/>
        <end position="369"/>
    </location>
</feature>
<sequence>EPFIDRVSETRRQELDKLKITNYLWSVIDVLWIVVPYITSFATFTVYSLTSGQPFTAKTAFVSLFVFNLLRAPMGRLPNALTSLNRALVSFRRIRTFLSCEELDQSLGTDKPCDERSAVTLKKCSFSWDSEEELILKDISLNVRKGSFVAIVGRVGSGKSSLFSALMGDMYRRAGERNVLNGSVSYVPQTAWIQNVTLRQNIVFVSDYESDKYERVVKACALETDFNLLPAKDMTEIGEKGINLSGGQMDFNLLPAKDMTEIGEKGINLSGGQKHRVSLARAVYQDSDIYLMDDPLAAVDAHVGQHLFQQVIGPKGLLRKKTRILATHHISFLKDADQILVMKDGKIVDSGGYEELSERGMLLEEALNESDDMSIGSGDKMSRQTSHMSGNESIGHLSRQISLREDMNEEKKISQTERTMKEGEKLIDEESQEYGSINFNVYLDYLKYIPLFFTLTPLLCAFLNNICEIGANYWLNIWTSRNSTRGEETSDWNLFLAIYGSAIGLDAVFVLALQLAMRTGATIASRSLHRDMLCRILRTPMSFFDTTPLGRIINRFNRDMSTVDENIPWCIIESFHNLIYSLLVVSVIIYTNPYMAVLTLIVFVLFVILYRIYLWTSRQLNRLKSITRSPIYSHYNECIGGADSIRVYKVQQLFTEKLQHFVDIHINVQKHNYTAVMIDIWTVIVGLLITFSTALIVVFERNSMTPGVAGFILVYSVDVINSISWALRMASDLETNMVSVERVREYSELETERSWHSVNEYKPSADWPTNGSVDFINYSASYRPGLEPVVKGLNLRIESGEKVGIVGRTGAGKSSMTLALFRIIEPTFGQIIIDGVDVTRIGLHDLRSKLTIIPQEPNLFAGTLRLNLDPFEEYSDQQLWTALERAHLKDFICGTSEGLSHEISESGDNLSAGQRQLVCLARALLRDTKILVLDEATAACDLQTDSLIQTTIAEQFTLLRDTKILVLDEATAACDLQTDSLIQTTIAEQFSDCTVLTIAHRLNTVLDYNKIIVLDNGMIVEMDSPKKLLKKLILFSIV</sequence>
<dbReference type="InterPro" id="IPR027417">
    <property type="entry name" value="P-loop_NTPase"/>
</dbReference>
<keyword evidence="14" id="KW-1185">Reference proteome</keyword>
<dbReference type="CDD" id="cd18603">
    <property type="entry name" value="ABC_6TM_MRP1_2_3_6_D2_like"/>
    <property type="match status" value="1"/>
</dbReference>
<reference evidence="13" key="1">
    <citation type="submission" date="2020-11" db="EMBL/GenBank/DDBJ databases">
        <authorList>
            <person name="Tran Van P."/>
        </authorList>
    </citation>
    <scope>NUCLEOTIDE SEQUENCE</scope>
</reference>
<evidence type="ECO:0000256" key="5">
    <source>
        <dbReference type="ARBA" id="ARBA00022741"/>
    </source>
</evidence>
<feature type="transmembrane region" description="Helical" evidence="10">
    <location>
        <begin position="567"/>
        <end position="589"/>
    </location>
</feature>
<dbReference type="InterPro" id="IPR050173">
    <property type="entry name" value="ABC_transporter_C-like"/>
</dbReference>
<dbReference type="AlphaFoldDB" id="A0A7R9KXX4"/>
<feature type="transmembrane region" description="Helical" evidence="10">
    <location>
        <begin position="595"/>
        <end position="614"/>
    </location>
</feature>
<keyword evidence="4" id="KW-0677">Repeat</keyword>
<feature type="domain" description="ABC transmembrane type-1" evidence="12">
    <location>
        <begin position="458"/>
        <end position="735"/>
    </location>
</feature>
<dbReference type="Pfam" id="PF00005">
    <property type="entry name" value="ABC_tran"/>
    <property type="match status" value="2"/>
</dbReference>
<keyword evidence="5" id="KW-0547">Nucleotide-binding</keyword>
<evidence type="ECO:0000256" key="2">
    <source>
        <dbReference type="ARBA" id="ARBA00022448"/>
    </source>
</evidence>
<comment type="subcellular location">
    <subcellularLocation>
        <location evidence="1">Membrane</location>
        <topology evidence="1">Multi-pass membrane protein</topology>
    </subcellularLocation>
</comment>
<evidence type="ECO:0000256" key="9">
    <source>
        <dbReference type="SAM" id="MobiDB-lite"/>
    </source>
</evidence>
<keyword evidence="2" id="KW-0813">Transport</keyword>
<dbReference type="OrthoDB" id="6514936at2759"/>
<dbReference type="SMART" id="SM00382">
    <property type="entry name" value="AAA"/>
    <property type="match status" value="2"/>
</dbReference>
<feature type="non-terminal residue" evidence="13">
    <location>
        <position position="1038"/>
    </location>
</feature>
<dbReference type="GO" id="GO:0016887">
    <property type="term" value="F:ATP hydrolysis activity"/>
    <property type="evidence" value="ECO:0007669"/>
    <property type="project" value="InterPro"/>
</dbReference>
<feature type="transmembrane region" description="Helical" evidence="10">
    <location>
        <begin position="680"/>
        <end position="699"/>
    </location>
</feature>
<name>A0A7R9KXX4_9ACAR</name>
<dbReference type="CDD" id="cd03250">
    <property type="entry name" value="ABCC_MRP_domain1"/>
    <property type="match status" value="1"/>
</dbReference>